<accession>A0A1G6HYN7</accession>
<organism evidence="1 2">
    <name type="scientific">Acinetobacter boissieri</name>
    <dbReference type="NCBI Taxonomy" id="1219383"/>
    <lineage>
        <taxon>Bacteria</taxon>
        <taxon>Pseudomonadati</taxon>
        <taxon>Pseudomonadota</taxon>
        <taxon>Gammaproteobacteria</taxon>
        <taxon>Moraxellales</taxon>
        <taxon>Moraxellaceae</taxon>
        <taxon>Acinetobacter</taxon>
    </lineage>
</organism>
<proteinExistence type="predicted"/>
<gene>
    <name evidence="1" type="ORF">SAMN05421733_107115</name>
</gene>
<dbReference type="STRING" id="1219383.SAMN05421733_107115"/>
<dbReference type="RefSeq" id="WP_092748604.1">
    <property type="nucleotide sequence ID" value="NZ_FMYL01000007.1"/>
</dbReference>
<dbReference type="EMBL" id="FMYL01000007">
    <property type="protein sequence ID" value="SDB99268.1"/>
    <property type="molecule type" value="Genomic_DNA"/>
</dbReference>
<name>A0A1G6HYN7_9GAMM</name>
<dbReference type="AlphaFoldDB" id="A0A1G6HYN7"/>
<reference evidence="2" key="1">
    <citation type="submission" date="2016-09" db="EMBL/GenBank/DDBJ databases">
        <authorList>
            <person name="Varghese N."/>
            <person name="Submissions S."/>
        </authorList>
    </citation>
    <scope>NUCLEOTIDE SEQUENCE [LARGE SCALE GENOMIC DNA]</scope>
    <source>
        <strain evidence="2">ANC 4422</strain>
    </source>
</reference>
<keyword evidence="2" id="KW-1185">Reference proteome</keyword>
<protein>
    <recommendedName>
        <fullName evidence="3">CheW-like domain-containing protein</fullName>
    </recommendedName>
</protein>
<sequence length="157" mass="17843">MVDNRSGYTSEASTVTPQQNLSELMTVSAGFVDVFKIRCANQAIIVLPQNLILSVQTHQKGIKQIQWHDVALPIYAVHGSEAKDVIALIIENEQVEQRFAILCDDMPEAHRLRISEVVDVYGIEKEVGVFQYVRIHQELCQIPLLHEIYTKITKDRT</sequence>
<evidence type="ECO:0008006" key="3">
    <source>
        <dbReference type="Google" id="ProtNLM"/>
    </source>
</evidence>
<evidence type="ECO:0000313" key="1">
    <source>
        <dbReference type="EMBL" id="SDB99268.1"/>
    </source>
</evidence>
<dbReference type="OrthoDB" id="6703403at2"/>
<evidence type="ECO:0000313" key="2">
    <source>
        <dbReference type="Proteomes" id="UP000242501"/>
    </source>
</evidence>
<dbReference type="Proteomes" id="UP000242501">
    <property type="component" value="Unassembled WGS sequence"/>
</dbReference>